<dbReference type="Gene3D" id="3.40.50.2300">
    <property type="match status" value="1"/>
</dbReference>
<dbReference type="CDD" id="cd05566">
    <property type="entry name" value="PTS_IIB_galactitol"/>
    <property type="match status" value="1"/>
</dbReference>
<accession>A0A1I7F2K8</accession>
<dbReference type="InterPro" id="IPR013011">
    <property type="entry name" value="PTS_EIIB_2"/>
</dbReference>
<dbReference type="InterPro" id="IPR036095">
    <property type="entry name" value="PTS_EIIB-like_sf"/>
</dbReference>
<keyword evidence="5" id="KW-1185">Reference proteome</keyword>
<feature type="signal peptide" evidence="2">
    <location>
        <begin position="1"/>
        <end position="20"/>
    </location>
</feature>
<dbReference type="EMBL" id="FPBN01000001">
    <property type="protein sequence ID" value="SFU30416.1"/>
    <property type="molecule type" value="Genomic_DNA"/>
</dbReference>
<dbReference type="PROSITE" id="PS51099">
    <property type="entry name" value="PTS_EIIB_TYPE_2"/>
    <property type="match status" value="1"/>
</dbReference>
<dbReference type="RefSeq" id="WP_074656427.1">
    <property type="nucleotide sequence ID" value="NZ_FOLZ01000001.1"/>
</dbReference>
<dbReference type="AlphaFoldDB" id="A0A1I7F2K8"/>
<proteinExistence type="predicted"/>
<organism evidence="4 5">
    <name type="scientific">Streptococcus gallolyticus</name>
    <dbReference type="NCBI Taxonomy" id="315405"/>
    <lineage>
        <taxon>Bacteria</taxon>
        <taxon>Bacillati</taxon>
        <taxon>Bacillota</taxon>
        <taxon>Bacilli</taxon>
        <taxon>Lactobacillales</taxon>
        <taxon>Streptococcaceae</taxon>
        <taxon>Streptococcus</taxon>
    </lineage>
</organism>
<reference evidence="5" key="1">
    <citation type="submission" date="2016-10" db="EMBL/GenBank/DDBJ databases">
        <authorList>
            <person name="Varghese N."/>
            <person name="Submissions S."/>
        </authorList>
    </citation>
    <scope>NUCLEOTIDE SEQUENCE [LARGE SCALE GENOMIC DNA]</scope>
    <source>
        <strain evidence="5">LMG 15572</strain>
    </source>
</reference>
<gene>
    <name evidence="4" type="ORF">SAMN05660328_101163</name>
</gene>
<dbReference type="Proteomes" id="UP000183629">
    <property type="component" value="Unassembled WGS sequence"/>
</dbReference>
<keyword evidence="1" id="KW-0808">Transferase</keyword>
<dbReference type="SUPFAM" id="SSF52794">
    <property type="entry name" value="PTS system IIB component-like"/>
    <property type="match status" value="1"/>
</dbReference>
<name>A0A1I7F2K8_9STRE</name>
<sequence>MKPITILIACGSGIATSTLAADEVKAVCQAYGINNYQIIKSSMQELQSALPNADVVLTTSVYRGTIEKPYLSVSAFITGINEDKTRQKLGELLQDVANT</sequence>
<dbReference type="InterPro" id="IPR003501">
    <property type="entry name" value="PTS_EIIB_2/3"/>
</dbReference>
<evidence type="ECO:0000313" key="5">
    <source>
        <dbReference type="Proteomes" id="UP000183629"/>
    </source>
</evidence>
<protein>
    <submittedName>
        <fullName evidence="4">PTS system, galactitol-specific IIB component</fullName>
    </submittedName>
</protein>
<dbReference type="GO" id="GO:0008982">
    <property type="term" value="F:protein-N(PI)-phosphohistidine-sugar phosphotransferase activity"/>
    <property type="evidence" value="ECO:0007669"/>
    <property type="project" value="InterPro"/>
</dbReference>
<evidence type="ECO:0000256" key="2">
    <source>
        <dbReference type="SAM" id="SignalP"/>
    </source>
</evidence>
<dbReference type="GO" id="GO:0009401">
    <property type="term" value="P:phosphoenolpyruvate-dependent sugar phosphotransferase system"/>
    <property type="evidence" value="ECO:0007669"/>
    <property type="project" value="InterPro"/>
</dbReference>
<dbReference type="Pfam" id="PF02302">
    <property type="entry name" value="PTS_IIB"/>
    <property type="match status" value="1"/>
</dbReference>
<evidence type="ECO:0000256" key="1">
    <source>
        <dbReference type="ARBA" id="ARBA00022679"/>
    </source>
</evidence>
<keyword evidence="2" id="KW-0732">Signal</keyword>
<evidence type="ECO:0000313" key="4">
    <source>
        <dbReference type="EMBL" id="SFU30416.1"/>
    </source>
</evidence>
<feature type="chain" id="PRO_5039647066" evidence="2">
    <location>
        <begin position="21"/>
        <end position="99"/>
    </location>
</feature>
<feature type="domain" description="PTS EIIB type-2" evidence="3">
    <location>
        <begin position="4"/>
        <end position="97"/>
    </location>
</feature>
<evidence type="ECO:0000259" key="3">
    <source>
        <dbReference type="PROSITE" id="PS51099"/>
    </source>
</evidence>